<feature type="domain" description="VWFD" evidence="2">
    <location>
        <begin position="293"/>
        <end position="478"/>
    </location>
</feature>
<reference evidence="3 4" key="1">
    <citation type="submission" date="2020-07" db="EMBL/GenBank/DDBJ databases">
        <title>Spirosoma foliorum sp. nov., isolated from the leaves on the Nejang mountain Korea, Republic of.</title>
        <authorList>
            <person name="Ho H."/>
            <person name="Lee Y.-J."/>
            <person name="Nurcahyanto D.-A."/>
            <person name="Kim S.-G."/>
        </authorList>
    </citation>
    <scope>NUCLEOTIDE SEQUENCE [LARGE SCALE GENOMIC DNA]</scope>
    <source>
        <strain evidence="3 4">PL0136</strain>
    </source>
</reference>
<dbReference type="KEGG" id="sfol:H3H32_09070"/>
<dbReference type="PROSITE" id="PS51257">
    <property type="entry name" value="PROKAR_LIPOPROTEIN"/>
    <property type="match status" value="1"/>
</dbReference>
<sequence length="755" mass="81832">MKYFICFLLLVLISCKHNQDTPVATNTNAPAAFDQIRQVAVRSADSPLGQVFHSPDINKDILVFGTKNSYGYLKQVQFVLVTDASTKEWILYEFNSSYLPIWARLSKGYTIGFTNYNMTSRTVTITGYQTDTRAKLGTMDGVKLDQNVFDWASGAQTILDQDLRMARVASQCSQSQYKAAAAGYFAVNAAGCALGISEFGTGIGIPAAILSIYNTYQSCKSALGVLGNIASGQPAIGCPSAQDIANNGASCLEGELNAFSGNPYNFVQSCASGILANAASEAACDCKPNDDPLPARSTGDPHLRTLDELYYDFQAYGEFTALKATAGDLEIQVRQEDYNNTGVATVNTGVAVRMGSDVVCVLVNPNRLYVNKVLKTDAFTSLPLSNGTTLTKDGNDLTLTNSQNEKVTIEWRGGYYLLDYLVTLKAARAGQVSGLLGNFDGTPGNDLMLSTGAAVNRFTDNITGSYADSWRIQQAQSLFVYESGKTTDSYTNRNFPRTSVTLTDERKQWAEGICQNAGISDPNYLQDCIYDVAITGEPTIAESAAWGQKADGVPTALPLAANSDFNQFLNVRMELSSTQTDLDQLNLLDFDAGKVYKLRDGAAHAATIDAVGSQYCGSNLTTPATIKTCDQSCGTGPIWNVISSQNWPTLQRGTLLYVGANNNPGLLLSQWNSIQQSSDIKALVRSNFDKDNTFSSVVLESSGTDQNTCLPTYLQNRFLYTFITGQGKLGLFRITGNGTTAEGRRWYTMDIRIQK</sequence>
<feature type="signal peptide" evidence="1">
    <location>
        <begin position="1"/>
        <end position="18"/>
    </location>
</feature>
<keyword evidence="1" id="KW-0732">Signal</keyword>
<protein>
    <submittedName>
        <fullName evidence="3">VWD domain-containing protein</fullName>
    </submittedName>
</protein>
<dbReference type="InterPro" id="IPR051495">
    <property type="entry name" value="Epithelial_Barrier/Signaling"/>
</dbReference>
<gene>
    <name evidence="3" type="ORF">H3H32_09070</name>
</gene>
<dbReference type="EMBL" id="CP059732">
    <property type="protein sequence ID" value="QMW05020.1"/>
    <property type="molecule type" value="Genomic_DNA"/>
</dbReference>
<evidence type="ECO:0000256" key="1">
    <source>
        <dbReference type="SAM" id="SignalP"/>
    </source>
</evidence>
<dbReference type="PROSITE" id="PS51233">
    <property type="entry name" value="VWFD"/>
    <property type="match status" value="1"/>
</dbReference>
<dbReference type="PANTHER" id="PTHR13802:SF59">
    <property type="entry name" value="SUSHI DOMAIN-CONTAINING PROTEIN 2"/>
    <property type="match status" value="1"/>
</dbReference>
<name>A0A7G5H1M8_9BACT</name>
<dbReference type="SMART" id="SM00216">
    <property type="entry name" value="VWD"/>
    <property type="match status" value="1"/>
</dbReference>
<dbReference type="Proteomes" id="UP000515369">
    <property type="component" value="Chromosome"/>
</dbReference>
<proteinExistence type="predicted"/>
<organism evidence="3 4">
    <name type="scientific">Spirosoma foliorum</name>
    <dbReference type="NCBI Taxonomy" id="2710596"/>
    <lineage>
        <taxon>Bacteria</taxon>
        <taxon>Pseudomonadati</taxon>
        <taxon>Bacteroidota</taxon>
        <taxon>Cytophagia</taxon>
        <taxon>Cytophagales</taxon>
        <taxon>Cytophagaceae</taxon>
        <taxon>Spirosoma</taxon>
    </lineage>
</organism>
<dbReference type="AlphaFoldDB" id="A0A7G5H1M8"/>
<dbReference type="InterPro" id="IPR001846">
    <property type="entry name" value="VWF_type-D"/>
</dbReference>
<feature type="chain" id="PRO_5028852698" evidence="1">
    <location>
        <begin position="19"/>
        <end position="755"/>
    </location>
</feature>
<evidence type="ECO:0000313" key="3">
    <source>
        <dbReference type="EMBL" id="QMW05020.1"/>
    </source>
</evidence>
<dbReference type="Pfam" id="PF00094">
    <property type="entry name" value="VWD"/>
    <property type="match status" value="1"/>
</dbReference>
<accession>A0A7G5H1M8</accession>
<evidence type="ECO:0000259" key="2">
    <source>
        <dbReference type="PROSITE" id="PS51233"/>
    </source>
</evidence>
<dbReference type="PANTHER" id="PTHR13802">
    <property type="entry name" value="MUCIN 4-RELATED"/>
    <property type="match status" value="1"/>
</dbReference>
<evidence type="ECO:0000313" key="4">
    <source>
        <dbReference type="Proteomes" id="UP000515369"/>
    </source>
</evidence>
<keyword evidence="4" id="KW-1185">Reference proteome</keyword>
<dbReference type="RefSeq" id="WP_182462368.1">
    <property type="nucleotide sequence ID" value="NZ_CP059732.1"/>
</dbReference>